<accession>A0A7W6G6U3</accession>
<organism evidence="1 2">
    <name type="scientific">Novosphingobium sediminicola</name>
    <dbReference type="NCBI Taxonomy" id="563162"/>
    <lineage>
        <taxon>Bacteria</taxon>
        <taxon>Pseudomonadati</taxon>
        <taxon>Pseudomonadota</taxon>
        <taxon>Alphaproteobacteria</taxon>
        <taxon>Sphingomonadales</taxon>
        <taxon>Sphingomonadaceae</taxon>
        <taxon>Novosphingobium</taxon>
    </lineage>
</organism>
<evidence type="ECO:0000313" key="2">
    <source>
        <dbReference type="Proteomes" id="UP000548867"/>
    </source>
</evidence>
<dbReference type="EMBL" id="JACIDX010000011">
    <property type="protein sequence ID" value="MBB3956109.1"/>
    <property type="molecule type" value="Genomic_DNA"/>
</dbReference>
<reference evidence="1 2" key="1">
    <citation type="submission" date="2020-08" db="EMBL/GenBank/DDBJ databases">
        <title>Genomic Encyclopedia of Type Strains, Phase IV (KMG-IV): sequencing the most valuable type-strain genomes for metagenomic binning, comparative biology and taxonomic classification.</title>
        <authorList>
            <person name="Goeker M."/>
        </authorList>
    </citation>
    <scope>NUCLEOTIDE SEQUENCE [LARGE SCALE GENOMIC DNA]</scope>
    <source>
        <strain evidence="1 2">DSM 27057</strain>
    </source>
</reference>
<dbReference type="AlphaFoldDB" id="A0A7W6G6U3"/>
<keyword evidence="2" id="KW-1185">Reference proteome</keyword>
<proteinExistence type="predicted"/>
<name>A0A7W6G6U3_9SPHN</name>
<sequence>MGLPNYPVHLEDPLFQGFYDGLDAGELRVTVDAETGEFQWYPPEVVPGRPDARLEWRAVSPLGHAYTFTTVVRSLLPGDHKDEVPYTVILFEPDDAPGVRIAGVLVDDKGVTPACGMRLKFRPVSVGDHKIAGFAPA</sequence>
<protein>
    <recommendedName>
        <fullName evidence="3">DUF35 domain-containing protein</fullName>
    </recommendedName>
</protein>
<dbReference type="Proteomes" id="UP000548867">
    <property type="component" value="Unassembled WGS sequence"/>
</dbReference>
<dbReference type="RefSeq" id="WP_183626995.1">
    <property type="nucleotide sequence ID" value="NZ_JACIDX010000011.1"/>
</dbReference>
<comment type="caution">
    <text evidence="1">The sequence shown here is derived from an EMBL/GenBank/DDBJ whole genome shotgun (WGS) entry which is preliminary data.</text>
</comment>
<dbReference type="InterPro" id="IPR012340">
    <property type="entry name" value="NA-bd_OB-fold"/>
</dbReference>
<evidence type="ECO:0000313" key="1">
    <source>
        <dbReference type="EMBL" id="MBB3956109.1"/>
    </source>
</evidence>
<gene>
    <name evidence="1" type="ORF">GGR38_003066</name>
</gene>
<evidence type="ECO:0008006" key="3">
    <source>
        <dbReference type="Google" id="ProtNLM"/>
    </source>
</evidence>
<dbReference type="SUPFAM" id="SSF50249">
    <property type="entry name" value="Nucleic acid-binding proteins"/>
    <property type="match status" value="1"/>
</dbReference>